<accession>A0ABS5BXF0</accession>
<sequence>MPIDMPAAPGFVRSSFGLEAHTQTFTSPLTRNTQRLVLTGGRWRADYTLPKMNARQAGPWMAFLDQCEGMANTFNAYDPDRQRPLGAGTGTPLVKNASQTGSSLTTDGWTNSTLVLKAGDYFSVNGELKRVIADVTSDGSGNATVTFKPALRSSPADNAPLTLTKPTCTMILESDQQGFWECDHNGIYQEKTFSAYEVF</sequence>
<keyword evidence="2" id="KW-1185">Reference proteome</keyword>
<evidence type="ECO:0000313" key="1">
    <source>
        <dbReference type="EMBL" id="MBP3958335.1"/>
    </source>
</evidence>
<protein>
    <submittedName>
        <fullName evidence="1">Uncharacterized protein</fullName>
    </submittedName>
</protein>
<evidence type="ECO:0000313" key="2">
    <source>
        <dbReference type="Proteomes" id="UP000676565"/>
    </source>
</evidence>
<proteinExistence type="predicted"/>
<gene>
    <name evidence="1" type="ORF">J8F10_24060</name>
</gene>
<dbReference type="EMBL" id="JAGKQQ010000001">
    <property type="protein sequence ID" value="MBP3958335.1"/>
    <property type="molecule type" value="Genomic_DNA"/>
</dbReference>
<name>A0ABS5BXF0_9BACT</name>
<dbReference type="RefSeq" id="WP_210658219.1">
    <property type="nucleotide sequence ID" value="NZ_JAGKQQ010000001.1"/>
</dbReference>
<dbReference type="Proteomes" id="UP000676565">
    <property type="component" value="Unassembled WGS sequence"/>
</dbReference>
<organism evidence="1 2">
    <name type="scientific">Gemmata palustris</name>
    <dbReference type="NCBI Taxonomy" id="2822762"/>
    <lineage>
        <taxon>Bacteria</taxon>
        <taxon>Pseudomonadati</taxon>
        <taxon>Planctomycetota</taxon>
        <taxon>Planctomycetia</taxon>
        <taxon>Gemmatales</taxon>
        <taxon>Gemmataceae</taxon>
        <taxon>Gemmata</taxon>
    </lineage>
</organism>
<reference evidence="1 2" key="1">
    <citation type="submission" date="2021-04" db="EMBL/GenBank/DDBJ databases">
        <authorList>
            <person name="Ivanova A."/>
        </authorList>
    </citation>
    <scope>NUCLEOTIDE SEQUENCE [LARGE SCALE GENOMIC DNA]</scope>
    <source>
        <strain evidence="1 2">G18</strain>
    </source>
</reference>
<comment type="caution">
    <text evidence="1">The sequence shown here is derived from an EMBL/GenBank/DDBJ whole genome shotgun (WGS) entry which is preliminary data.</text>
</comment>